<sequence length="57" mass="6931">MLKKQKKQKKRREDEKKKKMKRRWMSYSEDIPEAAAECQCRVLESTATARRQQEVTM</sequence>
<comment type="caution">
    <text evidence="2">The sequence shown here is derived from an EMBL/GenBank/DDBJ whole genome shotgun (WGS) entry which is preliminary data.</text>
</comment>
<dbReference type="KEGG" id="tve:TRV_06283"/>
<feature type="compositionally biased region" description="Basic residues" evidence="1">
    <location>
        <begin position="1"/>
        <end position="10"/>
    </location>
</feature>
<protein>
    <submittedName>
        <fullName evidence="2">Uncharacterized protein</fullName>
    </submittedName>
</protein>
<dbReference type="HOGENOM" id="CLU_2998154_0_0_1"/>
<proteinExistence type="predicted"/>
<organism evidence="2 3">
    <name type="scientific">Trichophyton verrucosum (strain HKI 0517)</name>
    <dbReference type="NCBI Taxonomy" id="663202"/>
    <lineage>
        <taxon>Eukaryota</taxon>
        <taxon>Fungi</taxon>
        <taxon>Dikarya</taxon>
        <taxon>Ascomycota</taxon>
        <taxon>Pezizomycotina</taxon>
        <taxon>Eurotiomycetes</taxon>
        <taxon>Eurotiomycetidae</taxon>
        <taxon>Onygenales</taxon>
        <taxon>Arthrodermataceae</taxon>
        <taxon>Trichophyton</taxon>
    </lineage>
</organism>
<dbReference type="GeneID" id="9583592"/>
<evidence type="ECO:0000313" key="3">
    <source>
        <dbReference type="Proteomes" id="UP000008383"/>
    </source>
</evidence>
<dbReference type="EMBL" id="ACYE01000358">
    <property type="protein sequence ID" value="EFE39048.1"/>
    <property type="molecule type" value="Genomic_DNA"/>
</dbReference>
<name>D4DGH9_TRIVH</name>
<feature type="region of interest" description="Disordered" evidence="1">
    <location>
        <begin position="1"/>
        <end position="28"/>
    </location>
</feature>
<accession>D4DGH9</accession>
<dbReference type="AlphaFoldDB" id="D4DGH9"/>
<evidence type="ECO:0000313" key="2">
    <source>
        <dbReference type="EMBL" id="EFE39048.1"/>
    </source>
</evidence>
<dbReference type="Proteomes" id="UP000008383">
    <property type="component" value="Unassembled WGS sequence"/>
</dbReference>
<reference evidence="3" key="1">
    <citation type="journal article" date="2011" name="Genome Biol.">
        <title>Comparative and functional genomics provide insights into the pathogenicity of dermatophytic fungi.</title>
        <authorList>
            <person name="Burmester A."/>
            <person name="Shelest E."/>
            <person name="Gloeckner G."/>
            <person name="Heddergott C."/>
            <person name="Schindler S."/>
            <person name="Staib P."/>
            <person name="Heidel A."/>
            <person name="Felder M."/>
            <person name="Petzold A."/>
            <person name="Szafranski K."/>
            <person name="Feuermann M."/>
            <person name="Pedruzzi I."/>
            <person name="Priebe S."/>
            <person name="Groth M."/>
            <person name="Winkler R."/>
            <person name="Li W."/>
            <person name="Kniemeyer O."/>
            <person name="Schroeckh V."/>
            <person name="Hertweck C."/>
            <person name="Hube B."/>
            <person name="White T.C."/>
            <person name="Platzer M."/>
            <person name="Guthke R."/>
            <person name="Heitman J."/>
            <person name="Woestemeyer J."/>
            <person name="Zipfel P.F."/>
            <person name="Monod M."/>
            <person name="Brakhage A.A."/>
        </authorList>
    </citation>
    <scope>NUCLEOTIDE SEQUENCE [LARGE SCALE GENOMIC DNA]</scope>
    <source>
        <strain evidence="3">HKI 0517</strain>
    </source>
</reference>
<evidence type="ECO:0000256" key="1">
    <source>
        <dbReference type="SAM" id="MobiDB-lite"/>
    </source>
</evidence>
<gene>
    <name evidence="2" type="ORF">TRV_06283</name>
</gene>
<dbReference type="RefSeq" id="XP_003019693.1">
    <property type="nucleotide sequence ID" value="XM_003019647.1"/>
</dbReference>
<keyword evidence="3" id="KW-1185">Reference proteome</keyword>